<evidence type="ECO:0000313" key="20">
    <source>
        <dbReference type="EMBL" id="KAL3069418.1"/>
    </source>
</evidence>
<feature type="domain" description="SRP54-type proteins GTP-binding" evidence="18">
    <location>
        <begin position="130"/>
        <end position="317"/>
    </location>
</feature>
<feature type="region of interest" description="Disordered" evidence="17">
    <location>
        <begin position="1"/>
        <end position="31"/>
    </location>
</feature>
<dbReference type="Gene3D" id="1.20.120.140">
    <property type="entry name" value="Signal recognition particle SRP54, nucleotide-binding domain"/>
    <property type="match status" value="1"/>
</dbReference>
<evidence type="ECO:0000256" key="12">
    <source>
        <dbReference type="ARBA" id="ARBA00032656"/>
    </source>
</evidence>
<evidence type="ECO:0000256" key="11">
    <source>
        <dbReference type="ARBA" id="ARBA00023274"/>
    </source>
</evidence>
<evidence type="ECO:0000256" key="16">
    <source>
        <dbReference type="ARBA" id="ARBA00048157"/>
    </source>
</evidence>
<organism evidence="20 21">
    <name type="scientific">Heterodera schachtii</name>
    <name type="common">Sugarbeet cyst nematode worm</name>
    <name type="synonym">Tylenchus schachtii</name>
    <dbReference type="NCBI Taxonomy" id="97005"/>
    <lineage>
        <taxon>Eukaryota</taxon>
        <taxon>Metazoa</taxon>
        <taxon>Ecdysozoa</taxon>
        <taxon>Nematoda</taxon>
        <taxon>Chromadorea</taxon>
        <taxon>Rhabditida</taxon>
        <taxon>Tylenchina</taxon>
        <taxon>Tylenchomorpha</taxon>
        <taxon>Tylenchoidea</taxon>
        <taxon>Heteroderidae</taxon>
        <taxon>Heteroderinae</taxon>
        <taxon>Heterodera</taxon>
    </lineage>
</organism>
<dbReference type="InterPro" id="IPR013822">
    <property type="entry name" value="Signal_recog_particl_SRP54_hlx"/>
</dbReference>
<dbReference type="Gene3D" id="3.30.760.10">
    <property type="entry name" value="RNA Cap, Translation Initiation Factor Eif4e"/>
    <property type="match status" value="1"/>
</dbReference>
<keyword evidence="7" id="KW-0256">Endoplasmic reticulum</keyword>
<dbReference type="SMART" id="SM00963">
    <property type="entry name" value="SRP54_N"/>
    <property type="match status" value="1"/>
</dbReference>
<dbReference type="EMBL" id="JBICCN010000429">
    <property type="protein sequence ID" value="KAL3069418.1"/>
    <property type="molecule type" value="Genomic_DNA"/>
</dbReference>
<dbReference type="EC" id="3.6.5.4" evidence="15"/>
<comment type="caution">
    <text evidence="20">The sequence shown here is derived from an EMBL/GenBank/DDBJ whole genome shotgun (WGS) entry which is preliminary data.</text>
</comment>
<dbReference type="Pfam" id="PF02881">
    <property type="entry name" value="SRP54_N"/>
    <property type="match status" value="1"/>
</dbReference>
<dbReference type="SUPFAM" id="SSF52540">
    <property type="entry name" value="P-loop containing nucleoside triphosphate hydrolases"/>
    <property type="match status" value="1"/>
</dbReference>
<evidence type="ECO:0000256" key="1">
    <source>
        <dbReference type="ARBA" id="ARBA00004240"/>
    </source>
</evidence>
<dbReference type="PANTHER" id="PTHR11564">
    <property type="entry name" value="SIGNAL RECOGNITION PARTICLE 54K PROTEIN SRP54"/>
    <property type="match status" value="1"/>
</dbReference>
<dbReference type="PANTHER" id="PTHR11564:SF5">
    <property type="entry name" value="SIGNAL RECOGNITION PARTICLE SUBUNIT SRP54"/>
    <property type="match status" value="1"/>
</dbReference>
<dbReference type="SUPFAM" id="SSF47364">
    <property type="entry name" value="Domain of the SRP/SRP receptor G-proteins"/>
    <property type="match status" value="1"/>
</dbReference>
<dbReference type="InterPro" id="IPR001040">
    <property type="entry name" value="TIF_eIF_4E"/>
</dbReference>
<dbReference type="Proteomes" id="UP001620645">
    <property type="component" value="Unassembled WGS sequence"/>
</dbReference>
<dbReference type="Gene3D" id="3.40.50.300">
    <property type="entry name" value="P-loop containing nucleotide triphosphate hydrolases"/>
    <property type="match status" value="1"/>
</dbReference>
<keyword evidence="21" id="KW-1185">Reference proteome</keyword>
<dbReference type="InterPro" id="IPR022941">
    <property type="entry name" value="SRP54"/>
</dbReference>
<keyword evidence="8" id="KW-0694">RNA-binding</keyword>
<evidence type="ECO:0000256" key="15">
    <source>
        <dbReference type="ARBA" id="ARBA00035672"/>
    </source>
</evidence>
<dbReference type="GO" id="GO:0016787">
    <property type="term" value="F:hydrolase activity"/>
    <property type="evidence" value="ECO:0007669"/>
    <property type="project" value="UniProtKB-KW"/>
</dbReference>
<keyword evidence="9" id="KW-0342">GTP-binding</keyword>
<dbReference type="Gene3D" id="1.10.260.30">
    <property type="entry name" value="Signal recognition particle, SRP54 subunit, M-domain"/>
    <property type="match status" value="1"/>
</dbReference>
<evidence type="ECO:0000256" key="7">
    <source>
        <dbReference type="ARBA" id="ARBA00022824"/>
    </source>
</evidence>
<dbReference type="GO" id="GO:0005783">
    <property type="term" value="C:endoplasmic reticulum"/>
    <property type="evidence" value="ECO:0007669"/>
    <property type="project" value="UniProtKB-SubCell"/>
</dbReference>
<feature type="region of interest" description="Disordered" evidence="17">
    <location>
        <begin position="1246"/>
        <end position="1274"/>
    </location>
</feature>
<keyword evidence="5" id="KW-0547">Nucleotide-binding</keyword>
<dbReference type="InterPro" id="IPR027417">
    <property type="entry name" value="P-loop_NTPase"/>
</dbReference>
<accession>A0ABD2HT74</accession>
<evidence type="ECO:0000256" key="8">
    <source>
        <dbReference type="ARBA" id="ARBA00022884"/>
    </source>
</evidence>
<dbReference type="PROSITE" id="PS00813">
    <property type="entry name" value="IF4E"/>
    <property type="match status" value="1"/>
</dbReference>
<evidence type="ECO:0000256" key="4">
    <source>
        <dbReference type="ARBA" id="ARBA00022490"/>
    </source>
</evidence>
<dbReference type="InterPro" id="IPR036225">
    <property type="entry name" value="SRP/SRP_N"/>
</dbReference>
<evidence type="ECO:0000256" key="2">
    <source>
        <dbReference type="ARBA" id="ARBA00004496"/>
    </source>
</evidence>
<dbReference type="InterPro" id="IPR023398">
    <property type="entry name" value="TIF_eIF4e-like"/>
</dbReference>
<reference evidence="20 21" key="1">
    <citation type="submission" date="2024-10" db="EMBL/GenBank/DDBJ databases">
        <authorList>
            <person name="Kim D."/>
        </authorList>
    </citation>
    <scope>NUCLEOTIDE SEQUENCE [LARGE SCALE GENOMIC DNA]</scope>
    <source>
        <strain evidence="20">Taebaek</strain>
    </source>
</reference>
<dbReference type="SUPFAM" id="SSF47446">
    <property type="entry name" value="Signal peptide-binding domain"/>
    <property type="match status" value="1"/>
</dbReference>
<dbReference type="InterPro" id="IPR006325">
    <property type="entry name" value="SRP54_euk"/>
</dbReference>
<evidence type="ECO:0000256" key="17">
    <source>
        <dbReference type="SAM" id="MobiDB-lite"/>
    </source>
</evidence>
<keyword evidence="6" id="KW-0378">Hydrolase</keyword>
<keyword evidence="10" id="KW-0733">Signal recognition particle</keyword>
<evidence type="ECO:0000313" key="21">
    <source>
        <dbReference type="Proteomes" id="UP001620645"/>
    </source>
</evidence>
<keyword evidence="4" id="KW-0963">Cytoplasm</keyword>
<dbReference type="InterPro" id="IPR042101">
    <property type="entry name" value="SRP54_N_sf"/>
</dbReference>
<dbReference type="InterPro" id="IPR004125">
    <property type="entry name" value="Signal_recog_particle_SRP54_M"/>
</dbReference>
<dbReference type="Pfam" id="PF01652">
    <property type="entry name" value="IF4E"/>
    <property type="match status" value="1"/>
</dbReference>
<evidence type="ECO:0000256" key="6">
    <source>
        <dbReference type="ARBA" id="ARBA00022801"/>
    </source>
</evidence>
<dbReference type="InterPro" id="IPR000897">
    <property type="entry name" value="SRP54_GTPase_dom"/>
</dbReference>
<dbReference type="NCBIfam" id="TIGR01425">
    <property type="entry name" value="SRP54_euk"/>
    <property type="match status" value="1"/>
</dbReference>
<dbReference type="HAMAP" id="MF_00306">
    <property type="entry name" value="SRP54"/>
    <property type="match status" value="1"/>
</dbReference>
<name>A0ABD2HT74_HETSC</name>
<sequence length="1274" mass="144798">MYENPKGLDNSSGLGGPVKARRAPGPTRPMVSADLGMRIRNAIGKHGQATVINENELDDMFKEVCSALIELDVNVRLLKRLRENVRKSIDFEEMAGGVNKRRLIQKSVFTELLKLVDPGVTPFQPVKGRPNVVMFVGPQGAGKTTTCTKGWKTCLVCVDTFRAGAFDQLKQNATKARISFYGSYTEVDPVIIAVNGVHKFKNDGFEMIVVDTSGRHKQEVALFEEMLQVSNAVSPDNIVFIMDASIGQACEAQARAFKDSMDVGSVIITRLDGHAKGGGALSAITATRLPIIFIGTVQHIADFELFKVKPFLQKLLGMGDIEGLVENVTEMGLEDNEELIKQDKFTLRDMYEQFQNILKMGTFGQIMSIIPGFVTDFLSKGNEQESMSRLKKLMTVMDSMEDNELDHQKANDLFNKEPTRLVRVANGSGASPMDVKELLSQNKKFADMDKKLGSIKGLFKKKRQLRGDTQTISIYFTPMRLLWIFVILCQFTSFALIDANDDAIATIRKMATEFNVLSGPSYDVLAHMKMISEKGKLLLRLTGQVGSVLAACLEAALPPENPMMKAVAILQSWMERKFAVQSNIIERAISNIRLGNDLNDFDNYVDVPLANMYYVLDIVTTNPSPKDRGRFVSTCTHSSSSPVQILSYLNEKVNLNCPILPNQMFKLISGLRGIFGTVFARFHHHKRTAEYNRFETIYYRVIEKFAYLSARDASATFLKINDFIDDSVLDDAFRLDDFHFWLEQLFNGTLPAPCLLRTVYEGFGSQRDAIFQMAEVIQLSTLKSVFLASMCSNITYGGDREQVARELERLALFTTEINGNVSQWIRTELDGTWPYEMARQAKLALGIDQITDHYTYNLTAHLINSDISSRGPPNVIYNVLVTRDVDRMESIWYGCPAFYCYRVPMYHGINFFLMRYHIESNERAQKAAQWFSMNQKKIVEIIRQHEKVDELGTLAKIIQDDVGPLTAMSVYRSYVFLHVDKQKRQTKLDKYFQEMMFSQSLIIRKCEAGQKRRERTKRNPIYLPAHNYLTNTVDIAENDVRNCVNENSASIEADHNNGQLLCTEETTVPQDLVERHFLQNTWALWYLKGDRNKNWTDCLKKVSTFDTVEDFWALYNHIQPASGLSWNSDYYLFKEGIKPMWEDKGNLEGGRWLVQVDKQKRQTKLDMYWQEMMMCIIGEQFEKWSDHICGAVVNIRQKGDKVSLWTRDAKDDSANMQIGHILKVKLNIPDTENLRYEVHAEYSARTGSAVKSKLTIPPKEKDNKTNSDGTEKAE</sequence>
<dbReference type="Pfam" id="PF02978">
    <property type="entry name" value="SRP_SPB"/>
    <property type="match status" value="1"/>
</dbReference>
<evidence type="ECO:0000259" key="18">
    <source>
        <dbReference type="SMART" id="SM00962"/>
    </source>
</evidence>
<dbReference type="InterPro" id="IPR036891">
    <property type="entry name" value="Signal_recog_part_SRP54_M_sf"/>
</dbReference>
<evidence type="ECO:0000256" key="13">
    <source>
        <dbReference type="ARBA" id="ARBA00034832"/>
    </source>
</evidence>
<dbReference type="GO" id="GO:0000340">
    <property type="term" value="F:RNA 7-methylguanosine cap binding"/>
    <property type="evidence" value="ECO:0007669"/>
    <property type="project" value="UniProtKB-ARBA"/>
</dbReference>
<evidence type="ECO:0000256" key="14">
    <source>
        <dbReference type="ARBA" id="ARBA00034907"/>
    </source>
</evidence>
<dbReference type="GO" id="GO:0005525">
    <property type="term" value="F:GTP binding"/>
    <property type="evidence" value="ECO:0007669"/>
    <property type="project" value="UniProtKB-KW"/>
</dbReference>
<evidence type="ECO:0000256" key="5">
    <source>
        <dbReference type="ARBA" id="ARBA00022741"/>
    </source>
</evidence>
<protein>
    <recommendedName>
        <fullName evidence="13">Signal recognition particle subunit SRP54</fullName>
        <ecNumber evidence="15">3.6.5.4</ecNumber>
    </recommendedName>
    <alternativeName>
        <fullName evidence="14">Signal recognition particle 54 kDa protein</fullName>
    </alternativeName>
    <alternativeName>
        <fullName evidence="12">eIF-4F 25 kDa subunit</fullName>
    </alternativeName>
</protein>
<dbReference type="CDD" id="cd17875">
    <property type="entry name" value="SRP54_G"/>
    <property type="match status" value="1"/>
</dbReference>
<dbReference type="InterPro" id="IPR019770">
    <property type="entry name" value="TIF_eIF_4E_CS"/>
</dbReference>
<dbReference type="GO" id="GO:0005786">
    <property type="term" value="C:signal recognition particle, endoplasmic reticulum targeting"/>
    <property type="evidence" value="ECO:0007669"/>
    <property type="project" value="UniProtKB-KW"/>
</dbReference>
<evidence type="ECO:0000256" key="10">
    <source>
        <dbReference type="ARBA" id="ARBA00023135"/>
    </source>
</evidence>
<dbReference type="SUPFAM" id="SSF55418">
    <property type="entry name" value="eIF4e-like"/>
    <property type="match status" value="1"/>
</dbReference>
<dbReference type="Pfam" id="PF00448">
    <property type="entry name" value="SRP54"/>
    <property type="match status" value="1"/>
</dbReference>
<comment type="subcellular location">
    <subcellularLocation>
        <location evidence="2">Cytoplasm</location>
    </subcellularLocation>
    <subcellularLocation>
        <location evidence="1">Endoplasmic reticulum</location>
    </subcellularLocation>
</comment>
<keyword evidence="11" id="KW-0687">Ribonucleoprotein</keyword>
<gene>
    <name evidence="20" type="ORF">niasHS_018143</name>
</gene>
<proteinExistence type="inferred from homology"/>
<feature type="domain" description="Signal recognition particle SRP54 helical bundle" evidence="19">
    <location>
        <begin position="31"/>
        <end position="116"/>
    </location>
</feature>
<evidence type="ECO:0000256" key="3">
    <source>
        <dbReference type="ARBA" id="ARBA00005450"/>
    </source>
</evidence>
<evidence type="ECO:0000259" key="19">
    <source>
        <dbReference type="SMART" id="SM00963"/>
    </source>
</evidence>
<feature type="compositionally biased region" description="Basic and acidic residues" evidence="17">
    <location>
        <begin position="1258"/>
        <end position="1274"/>
    </location>
</feature>
<comment type="catalytic activity">
    <reaction evidence="16">
        <text>GTP + H2O = GDP + phosphate + H(+)</text>
        <dbReference type="Rhea" id="RHEA:19669"/>
        <dbReference type="ChEBI" id="CHEBI:15377"/>
        <dbReference type="ChEBI" id="CHEBI:15378"/>
        <dbReference type="ChEBI" id="CHEBI:37565"/>
        <dbReference type="ChEBI" id="CHEBI:43474"/>
        <dbReference type="ChEBI" id="CHEBI:58189"/>
        <dbReference type="EC" id="3.6.5.4"/>
    </reaction>
    <physiologicalReaction direction="left-to-right" evidence="16">
        <dbReference type="Rhea" id="RHEA:19670"/>
    </physiologicalReaction>
</comment>
<evidence type="ECO:0000256" key="9">
    <source>
        <dbReference type="ARBA" id="ARBA00023134"/>
    </source>
</evidence>
<comment type="similarity">
    <text evidence="3">Belongs to the GTP-binding SRP family. SRP54 subfamily.</text>
</comment>
<dbReference type="FunFam" id="3.40.50.300:FF:000022">
    <property type="entry name" value="Signal recognition particle 54 kDa subunit"/>
    <property type="match status" value="1"/>
</dbReference>
<dbReference type="AlphaFoldDB" id="A0ABD2HT74"/>
<dbReference type="SMART" id="SM00962">
    <property type="entry name" value="SRP54"/>
    <property type="match status" value="1"/>
</dbReference>